<dbReference type="Ensembl" id="ENSCMUT00000009178.2">
    <property type="protein sequence ID" value="ENSCMUP00000008532.1"/>
    <property type="gene ID" value="ENSCMUG00000005514.2"/>
</dbReference>
<dbReference type="AlphaFoldDB" id="A0A8C3GVC2"/>
<name>A0A8C3GVC2_CORMO</name>
<proteinExistence type="predicted"/>
<organism evidence="1 2">
    <name type="scientific">Corvus moneduloides</name>
    <name type="common">New Caledonian crow</name>
    <dbReference type="NCBI Taxonomy" id="1196302"/>
    <lineage>
        <taxon>Eukaryota</taxon>
        <taxon>Metazoa</taxon>
        <taxon>Chordata</taxon>
        <taxon>Craniata</taxon>
        <taxon>Vertebrata</taxon>
        <taxon>Euteleostomi</taxon>
        <taxon>Archelosauria</taxon>
        <taxon>Archosauria</taxon>
        <taxon>Dinosauria</taxon>
        <taxon>Saurischia</taxon>
        <taxon>Theropoda</taxon>
        <taxon>Coelurosauria</taxon>
        <taxon>Aves</taxon>
        <taxon>Neognathae</taxon>
        <taxon>Neoaves</taxon>
        <taxon>Telluraves</taxon>
        <taxon>Australaves</taxon>
        <taxon>Passeriformes</taxon>
        <taxon>Corvoidea</taxon>
        <taxon>Corvidae</taxon>
        <taxon>Corvus</taxon>
    </lineage>
</organism>
<sequence>CPLTIYIKEPSVQELNLTVCKLQTKEVIIFKDYMLKKNNLKYKIYINITFCIAFFFFYFEVFINSNI</sequence>
<reference evidence="2" key="1">
    <citation type="submission" date="2019-10" db="EMBL/GenBank/DDBJ databases">
        <title>Corvus moneduloides (New Caledonian crow) genome, bCorMon1, primary haplotype.</title>
        <authorList>
            <person name="Rutz C."/>
            <person name="Fungtammasan C."/>
            <person name="Mountcastle J."/>
            <person name="Formenti G."/>
            <person name="Chow W."/>
            <person name="Howe K."/>
            <person name="Steele M.P."/>
            <person name="Fernandes J."/>
            <person name="Gilbert M.T.P."/>
            <person name="Fedrigo O."/>
            <person name="Jarvis E.D."/>
            <person name="Gemmell N."/>
        </authorList>
    </citation>
    <scope>NUCLEOTIDE SEQUENCE [LARGE SCALE GENOMIC DNA]</scope>
</reference>
<dbReference type="Proteomes" id="UP000694553">
    <property type="component" value="Unassembled WGS sequence"/>
</dbReference>
<keyword evidence="2" id="KW-1185">Reference proteome</keyword>
<reference evidence="1" key="2">
    <citation type="submission" date="2025-08" db="UniProtKB">
        <authorList>
            <consortium name="Ensembl"/>
        </authorList>
    </citation>
    <scope>IDENTIFICATION</scope>
</reference>
<evidence type="ECO:0000313" key="1">
    <source>
        <dbReference type="Ensembl" id="ENSCMUP00000008532.1"/>
    </source>
</evidence>
<reference evidence="1" key="3">
    <citation type="submission" date="2025-09" db="UniProtKB">
        <authorList>
            <consortium name="Ensembl"/>
        </authorList>
    </citation>
    <scope>IDENTIFICATION</scope>
</reference>
<protein>
    <submittedName>
        <fullName evidence="1">Uncharacterized protein</fullName>
    </submittedName>
</protein>
<evidence type="ECO:0000313" key="2">
    <source>
        <dbReference type="Proteomes" id="UP000694553"/>
    </source>
</evidence>
<accession>A0A8C3GVC2</accession>